<dbReference type="Pfam" id="PF00931">
    <property type="entry name" value="NB-ARC"/>
    <property type="match status" value="1"/>
</dbReference>
<feature type="compositionally biased region" description="Polar residues" evidence="7">
    <location>
        <begin position="948"/>
        <end position="965"/>
    </location>
</feature>
<dbReference type="FunFam" id="3.40.50.300:FF:001091">
    <property type="entry name" value="Probable disease resistance protein At1g61300"/>
    <property type="match status" value="1"/>
</dbReference>
<evidence type="ECO:0000313" key="12">
    <source>
        <dbReference type="EMBL" id="KAF8659732.1"/>
    </source>
</evidence>
<dbReference type="PRINTS" id="PR00364">
    <property type="entry name" value="DISEASERSIST"/>
</dbReference>
<evidence type="ECO:0000256" key="4">
    <source>
        <dbReference type="ARBA" id="ARBA00022741"/>
    </source>
</evidence>
<dbReference type="FunFam" id="1.10.10.10:FF:000322">
    <property type="entry name" value="Probable disease resistance protein At1g63360"/>
    <property type="match status" value="1"/>
</dbReference>
<evidence type="ECO:0000259" key="11">
    <source>
        <dbReference type="Pfam" id="PF23598"/>
    </source>
</evidence>
<evidence type="ECO:0000256" key="1">
    <source>
        <dbReference type="ARBA" id="ARBA00008894"/>
    </source>
</evidence>
<dbReference type="GO" id="GO:0009626">
    <property type="term" value="P:plant-type hypersensitive response"/>
    <property type="evidence" value="ECO:0007669"/>
    <property type="project" value="UniProtKB-ARBA"/>
</dbReference>
<dbReference type="InterPro" id="IPR044974">
    <property type="entry name" value="Disease_R_plants"/>
</dbReference>
<feature type="domain" description="NB-ARC" evidence="8">
    <location>
        <begin position="171"/>
        <end position="360"/>
    </location>
</feature>
<feature type="domain" description="Disease resistance R13L4/SHOC-2-like LRR" evidence="11">
    <location>
        <begin position="566"/>
        <end position="927"/>
    </location>
</feature>
<dbReference type="InterPro" id="IPR055414">
    <property type="entry name" value="LRR_R13L4/SHOC2-like"/>
</dbReference>
<dbReference type="Gene3D" id="3.40.50.300">
    <property type="entry name" value="P-loop containing nucleotide triphosphate hydrolases"/>
    <property type="match status" value="1"/>
</dbReference>
<evidence type="ECO:0000256" key="5">
    <source>
        <dbReference type="ARBA" id="ARBA00022821"/>
    </source>
</evidence>
<dbReference type="EMBL" id="JACEFO010002453">
    <property type="protein sequence ID" value="KAF8659732.1"/>
    <property type="molecule type" value="Genomic_DNA"/>
</dbReference>
<dbReference type="InterPro" id="IPR027417">
    <property type="entry name" value="P-loop_NTPase"/>
</dbReference>
<dbReference type="Pfam" id="PF23559">
    <property type="entry name" value="WHD_DRP"/>
    <property type="match status" value="1"/>
</dbReference>
<evidence type="ECO:0000259" key="10">
    <source>
        <dbReference type="Pfam" id="PF23559"/>
    </source>
</evidence>
<evidence type="ECO:0000256" key="3">
    <source>
        <dbReference type="ARBA" id="ARBA00022737"/>
    </source>
</evidence>
<dbReference type="Gene3D" id="1.20.5.4130">
    <property type="match status" value="1"/>
</dbReference>
<gene>
    <name evidence="12" type="ORF">HU200_058192</name>
</gene>
<sequence length="965" mass="109932">MVGITASALMGVMNPLLGKLSALMEKEYNMMKGDSRKIAFLQDELSSMSAVLDMVSERDEADLQMKDWMSQLRELAYDVEDFIEIFMHHLGSDQTSDDGFIRKIINKINTLKARRHISNQANELKERVLEVNDRRKRYKFDWSASCPKPEEIDPRLSALFEEGDRFVGIDSQVDIISKWLTDDTDLQPHRMVVSIVGFGGLGKTTLANQVFQKLKGKFSCTAFVSVSRSPNVNKILKDAFSQVLESASKASTDQNADIGRIQGLDFGALEYPRLVNMIRDYLQNRRYFVVIDDIWSKQAWKDIQCAFPQDKNSSRIVTTTRIEDVAKACSFPYSGYLYQMKPLDRNNSKKLFFKRTFNHEDDCPLELKDITDDILRKCDGLPLAIANIASLLATKATSKQEWERVMNSLSSALEQDGELEVVKRILFFSYHDLPHHLKICLLDLSNFPEDDAIGHLRLIRRWMAEGFIIEQRGQCLEDTGENYISELINRNMIQPVQIDYSGRPEACRVHDIMLDLIISLSAKENFATIIDDQKLTPSAHKMRRISVQGNCEERKLWHGTNGDLSHVRSLTVFGGAKKIPLLMNFRMLRVLDLNDYLNIEDDDIDDMGSLIHLRYSRVRNVSKIPNQIGKLRLLQTLDLTWTTVKELPATLVQLRQLVHVMLPGGVKLPDRISNMVSLEEINNFSVAYNSAELLLEIGKLTKLKVLGVDWFSDGRLCDDGIFMTNMVSSLSKLTLRSLGIWCWNPRCSLDFLVDSWLIPHQLQTFSTSAFGFDPCFSRLPKFTPSRSELRHLQFWVEQLTLEDMQMIEGLPALLYLNLQTTRYTQKTLTIGCSGFQRLKVFECTVAMDWLGLTFEAGAVPRIEKLFFRFPAHDTVSAHGVRFDFGISHLSSLKHLQVDIECHGATSMEMEAAEAAIKNAAALLPNFPIPKIERFMVDQMVKTDEQSKDTGNAEEQNASQPDSTYA</sequence>
<feature type="region of interest" description="Disordered" evidence="7">
    <location>
        <begin position="942"/>
        <end position="965"/>
    </location>
</feature>
<comment type="caution">
    <text evidence="12">The sequence shown here is derived from an EMBL/GenBank/DDBJ whole genome shotgun (WGS) entry which is preliminary data.</text>
</comment>
<proteinExistence type="inferred from homology"/>
<comment type="similarity">
    <text evidence="1">Belongs to the disease resistance NB-LRR family.</text>
</comment>
<dbReference type="SUPFAM" id="SSF52540">
    <property type="entry name" value="P-loop containing nucleoside triphosphate hydrolases"/>
    <property type="match status" value="1"/>
</dbReference>
<dbReference type="InterPro" id="IPR042197">
    <property type="entry name" value="Apaf_helical"/>
</dbReference>
<protein>
    <submittedName>
        <fullName evidence="12">Uncharacterized protein</fullName>
    </submittedName>
</protein>
<dbReference type="InterPro" id="IPR036388">
    <property type="entry name" value="WH-like_DNA-bd_sf"/>
</dbReference>
<dbReference type="InterPro" id="IPR032675">
    <property type="entry name" value="LRR_dom_sf"/>
</dbReference>
<dbReference type="AlphaFoldDB" id="A0A835DZB1"/>
<dbReference type="OrthoDB" id="694921at2759"/>
<feature type="domain" description="Disease resistance N-terminal" evidence="9">
    <location>
        <begin position="12"/>
        <end position="95"/>
    </location>
</feature>
<keyword evidence="13" id="KW-1185">Reference proteome</keyword>
<evidence type="ECO:0000259" key="8">
    <source>
        <dbReference type="Pfam" id="PF00931"/>
    </source>
</evidence>
<dbReference type="PANTHER" id="PTHR23155:SF1167">
    <property type="entry name" value="OS08G0412100 PROTEIN"/>
    <property type="match status" value="1"/>
</dbReference>
<feature type="domain" description="Disease resistance protein winged helix" evidence="10">
    <location>
        <begin position="447"/>
        <end position="517"/>
    </location>
</feature>
<accession>A0A835DZB1</accession>
<dbReference type="Gene3D" id="3.80.10.10">
    <property type="entry name" value="Ribonuclease Inhibitor"/>
    <property type="match status" value="1"/>
</dbReference>
<dbReference type="Pfam" id="PF18052">
    <property type="entry name" value="Rx_N"/>
    <property type="match status" value="1"/>
</dbReference>
<evidence type="ECO:0000256" key="2">
    <source>
        <dbReference type="ARBA" id="ARBA00022614"/>
    </source>
</evidence>
<keyword evidence="4" id="KW-0547">Nucleotide-binding</keyword>
<dbReference type="CDD" id="cd14798">
    <property type="entry name" value="RX-CC_like"/>
    <property type="match status" value="1"/>
</dbReference>
<dbReference type="Pfam" id="PF23598">
    <property type="entry name" value="LRR_14"/>
    <property type="match status" value="1"/>
</dbReference>
<keyword evidence="6" id="KW-0175">Coiled coil</keyword>
<reference evidence="12" key="1">
    <citation type="submission" date="2020-07" db="EMBL/GenBank/DDBJ databases">
        <title>Genome sequence and genetic diversity analysis of an under-domesticated orphan crop, white fonio (Digitaria exilis).</title>
        <authorList>
            <person name="Bennetzen J.L."/>
            <person name="Chen S."/>
            <person name="Ma X."/>
            <person name="Wang X."/>
            <person name="Yssel A.E.J."/>
            <person name="Chaluvadi S.R."/>
            <person name="Johnson M."/>
            <person name="Gangashetty P."/>
            <person name="Hamidou F."/>
            <person name="Sanogo M.D."/>
            <person name="Zwaenepoel A."/>
            <person name="Wallace J."/>
            <person name="Van De Peer Y."/>
            <person name="Van Deynze A."/>
        </authorList>
    </citation>
    <scope>NUCLEOTIDE SEQUENCE</scope>
    <source>
        <tissue evidence="12">Leaves</tissue>
    </source>
</reference>
<keyword evidence="5" id="KW-0611">Plant defense</keyword>
<name>A0A835DZB1_9POAL</name>
<keyword evidence="3" id="KW-0677">Repeat</keyword>
<dbReference type="Gene3D" id="1.10.10.10">
    <property type="entry name" value="Winged helix-like DNA-binding domain superfamily/Winged helix DNA-binding domain"/>
    <property type="match status" value="1"/>
</dbReference>
<evidence type="ECO:0000259" key="9">
    <source>
        <dbReference type="Pfam" id="PF18052"/>
    </source>
</evidence>
<evidence type="ECO:0000256" key="6">
    <source>
        <dbReference type="ARBA" id="ARBA00023054"/>
    </source>
</evidence>
<dbReference type="GO" id="GO:0042742">
    <property type="term" value="P:defense response to bacterium"/>
    <property type="evidence" value="ECO:0007669"/>
    <property type="project" value="UniProtKB-ARBA"/>
</dbReference>
<dbReference type="GO" id="GO:0002758">
    <property type="term" value="P:innate immune response-activating signaling pathway"/>
    <property type="evidence" value="ECO:0007669"/>
    <property type="project" value="UniProtKB-ARBA"/>
</dbReference>
<dbReference type="InterPro" id="IPR058922">
    <property type="entry name" value="WHD_DRP"/>
</dbReference>
<dbReference type="Proteomes" id="UP000636709">
    <property type="component" value="Unassembled WGS sequence"/>
</dbReference>
<keyword evidence="2" id="KW-0433">Leucine-rich repeat</keyword>
<dbReference type="PANTHER" id="PTHR23155">
    <property type="entry name" value="DISEASE RESISTANCE PROTEIN RP"/>
    <property type="match status" value="1"/>
</dbReference>
<dbReference type="GO" id="GO:0043531">
    <property type="term" value="F:ADP binding"/>
    <property type="evidence" value="ECO:0007669"/>
    <property type="project" value="InterPro"/>
</dbReference>
<evidence type="ECO:0000256" key="7">
    <source>
        <dbReference type="SAM" id="MobiDB-lite"/>
    </source>
</evidence>
<dbReference type="InterPro" id="IPR002182">
    <property type="entry name" value="NB-ARC"/>
</dbReference>
<dbReference type="InterPro" id="IPR038005">
    <property type="entry name" value="RX-like_CC"/>
</dbReference>
<dbReference type="SUPFAM" id="SSF52058">
    <property type="entry name" value="L domain-like"/>
    <property type="match status" value="1"/>
</dbReference>
<dbReference type="Gene3D" id="1.10.8.430">
    <property type="entry name" value="Helical domain of apoptotic protease-activating factors"/>
    <property type="match status" value="1"/>
</dbReference>
<dbReference type="InterPro" id="IPR041118">
    <property type="entry name" value="Rx_N"/>
</dbReference>
<organism evidence="12 13">
    <name type="scientific">Digitaria exilis</name>
    <dbReference type="NCBI Taxonomy" id="1010633"/>
    <lineage>
        <taxon>Eukaryota</taxon>
        <taxon>Viridiplantae</taxon>
        <taxon>Streptophyta</taxon>
        <taxon>Embryophyta</taxon>
        <taxon>Tracheophyta</taxon>
        <taxon>Spermatophyta</taxon>
        <taxon>Magnoliopsida</taxon>
        <taxon>Liliopsida</taxon>
        <taxon>Poales</taxon>
        <taxon>Poaceae</taxon>
        <taxon>PACMAD clade</taxon>
        <taxon>Panicoideae</taxon>
        <taxon>Panicodae</taxon>
        <taxon>Paniceae</taxon>
        <taxon>Anthephorinae</taxon>
        <taxon>Digitaria</taxon>
    </lineage>
</organism>
<evidence type="ECO:0000313" key="13">
    <source>
        <dbReference type="Proteomes" id="UP000636709"/>
    </source>
</evidence>